<sequence length="99" mass="10706">MMGCFKKMLSSLGSNSQIALLFPGFCPCCGEAISAHEHITAILNRLPFEYESIVSIILAGQLSYTVQNVTTMLIDAEARQQVILAETLSSTNLVSQQPA</sequence>
<organism evidence="1 2">
    <name type="scientific">Gossypium aridum</name>
    <name type="common">American cotton</name>
    <name type="synonym">Erioxylum aridum</name>
    <dbReference type="NCBI Taxonomy" id="34290"/>
    <lineage>
        <taxon>Eukaryota</taxon>
        <taxon>Viridiplantae</taxon>
        <taxon>Streptophyta</taxon>
        <taxon>Embryophyta</taxon>
        <taxon>Tracheophyta</taxon>
        <taxon>Spermatophyta</taxon>
        <taxon>Magnoliopsida</taxon>
        <taxon>eudicotyledons</taxon>
        <taxon>Gunneridae</taxon>
        <taxon>Pentapetalae</taxon>
        <taxon>rosids</taxon>
        <taxon>malvids</taxon>
        <taxon>Malvales</taxon>
        <taxon>Malvaceae</taxon>
        <taxon>Malvoideae</taxon>
        <taxon>Gossypium</taxon>
    </lineage>
</organism>
<dbReference type="EMBL" id="JABFAA010328448">
    <property type="protein sequence ID" value="MBA0701680.1"/>
    <property type="molecule type" value="Genomic_DNA"/>
</dbReference>
<keyword evidence="2" id="KW-1185">Reference proteome</keyword>
<protein>
    <submittedName>
        <fullName evidence="1">Uncharacterized protein</fullName>
    </submittedName>
</protein>
<comment type="caution">
    <text evidence="1">The sequence shown here is derived from an EMBL/GenBank/DDBJ whole genome shotgun (WGS) entry which is preliminary data.</text>
</comment>
<dbReference type="Proteomes" id="UP000593577">
    <property type="component" value="Unassembled WGS sequence"/>
</dbReference>
<accession>A0A7J8YQR2</accession>
<dbReference type="AlphaFoldDB" id="A0A7J8YQR2"/>
<gene>
    <name evidence="1" type="ORF">Goari_022402</name>
</gene>
<evidence type="ECO:0000313" key="1">
    <source>
        <dbReference type="EMBL" id="MBA0701680.1"/>
    </source>
</evidence>
<evidence type="ECO:0000313" key="2">
    <source>
        <dbReference type="Proteomes" id="UP000593577"/>
    </source>
</evidence>
<proteinExistence type="predicted"/>
<name>A0A7J8YQR2_GOSAI</name>
<reference evidence="1 2" key="1">
    <citation type="journal article" date="2019" name="Genome Biol. Evol.">
        <title>Insights into the evolution of the New World diploid cottons (Gossypium, subgenus Houzingenia) based on genome sequencing.</title>
        <authorList>
            <person name="Grover C.E."/>
            <person name="Arick M.A. 2nd"/>
            <person name="Thrash A."/>
            <person name="Conover J.L."/>
            <person name="Sanders W.S."/>
            <person name="Peterson D.G."/>
            <person name="Frelichowski J.E."/>
            <person name="Scheffler J.A."/>
            <person name="Scheffler B.E."/>
            <person name="Wendel J.F."/>
        </authorList>
    </citation>
    <scope>NUCLEOTIDE SEQUENCE [LARGE SCALE GENOMIC DNA]</scope>
    <source>
        <strain evidence="1">185</strain>
        <tissue evidence="1">Leaf</tissue>
    </source>
</reference>